<accession>A0A4C1T2M3</accession>
<proteinExistence type="predicted"/>
<evidence type="ECO:0000256" key="1">
    <source>
        <dbReference type="SAM" id="MobiDB-lite"/>
    </source>
</evidence>
<reference evidence="2 3" key="1">
    <citation type="journal article" date="2019" name="Commun. Biol.">
        <title>The bagworm genome reveals a unique fibroin gene that provides high tensile strength.</title>
        <authorList>
            <person name="Kono N."/>
            <person name="Nakamura H."/>
            <person name="Ohtoshi R."/>
            <person name="Tomita M."/>
            <person name="Numata K."/>
            <person name="Arakawa K."/>
        </authorList>
    </citation>
    <scope>NUCLEOTIDE SEQUENCE [LARGE SCALE GENOMIC DNA]</scope>
</reference>
<dbReference type="Proteomes" id="UP000299102">
    <property type="component" value="Unassembled WGS sequence"/>
</dbReference>
<evidence type="ECO:0000313" key="3">
    <source>
        <dbReference type="Proteomes" id="UP000299102"/>
    </source>
</evidence>
<sequence length="112" mass="12972">MMNRGRRGREPKRSSRNTSRLRYSTSIKAASAASGPQAVVVRSHRKAIFRPIRRHCHRFRWPLSSGQTNSRARRVIAGSLPPTRTAEDSPVRCWPISWEYLIYVMEYGVMEE</sequence>
<comment type="caution">
    <text evidence="2">The sequence shown here is derived from an EMBL/GenBank/DDBJ whole genome shotgun (WGS) entry which is preliminary data.</text>
</comment>
<gene>
    <name evidence="2" type="ORF">EVAR_7315_1</name>
</gene>
<name>A0A4C1T2M3_EUMVA</name>
<protein>
    <submittedName>
        <fullName evidence="2">Uncharacterized protein</fullName>
    </submittedName>
</protein>
<evidence type="ECO:0000313" key="2">
    <source>
        <dbReference type="EMBL" id="GBP08729.1"/>
    </source>
</evidence>
<feature type="compositionally biased region" description="Basic residues" evidence="1">
    <location>
        <begin position="1"/>
        <end position="10"/>
    </location>
</feature>
<keyword evidence="3" id="KW-1185">Reference proteome</keyword>
<dbReference type="AlphaFoldDB" id="A0A4C1T2M3"/>
<dbReference type="EMBL" id="BGZK01000032">
    <property type="protein sequence ID" value="GBP08729.1"/>
    <property type="molecule type" value="Genomic_DNA"/>
</dbReference>
<feature type="region of interest" description="Disordered" evidence="1">
    <location>
        <begin position="1"/>
        <end position="23"/>
    </location>
</feature>
<organism evidence="2 3">
    <name type="scientific">Eumeta variegata</name>
    <name type="common">Bagworm moth</name>
    <name type="synonym">Eumeta japonica</name>
    <dbReference type="NCBI Taxonomy" id="151549"/>
    <lineage>
        <taxon>Eukaryota</taxon>
        <taxon>Metazoa</taxon>
        <taxon>Ecdysozoa</taxon>
        <taxon>Arthropoda</taxon>
        <taxon>Hexapoda</taxon>
        <taxon>Insecta</taxon>
        <taxon>Pterygota</taxon>
        <taxon>Neoptera</taxon>
        <taxon>Endopterygota</taxon>
        <taxon>Lepidoptera</taxon>
        <taxon>Glossata</taxon>
        <taxon>Ditrysia</taxon>
        <taxon>Tineoidea</taxon>
        <taxon>Psychidae</taxon>
        <taxon>Oiketicinae</taxon>
        <taxon>Eumeta</taxon>
    </lineage>
</organism>